<dbReference type="EMBL" id="LR778175">
    <property type="protein sequence ID" value="CAB1275891.1"/>
    <property type="molecule type" value="Genomic_DNA"/>
</dbReference>
<evidence type="ECO:0000313" key="2">
    <source>
        <dbReference type="Proteomes" id="UP000516072"/>
    </source>
</evidence>
<dbReference type="KEGG" id="ntg:NSCAC_0894"/>
<dbReference type="AlphaFoldDB" id="A0A7G1Q9N2"/>
<dbReference type="RefSeq" id="WP_197745187.1">
    <property type="nucleotide sequence ID" value="NZ_LR778175.1"/>
</dbReference>
<reference evidence="1 2" key="1">
    <citation type="submission" date="2020-03" db="EMBL/GenBank/DDBJ databases">
        <authorList>
            <person name="Picone N."/>
        </authorList>
    </citation>
    <scope>NUCLEOTIDE SEQUENCE [LARGE SCALE GENOMIC DNA]</scope>
    <source>
        <strain evidence="1">NSCAC1</strain>
    </source>
</reference>
<dbReference type="Proteomes" id="UP000516072">
    <property type="component" value="Chromosome"/>
</dbReference>
<sequence length="218" mass="23182">MKEMNRFTQRYLSMIGLIGLAIGFSPVINAESSTTNPEEITPVTTITSDPSPLAPGSHVASFSSLPIYATIRITDDNIRYAPVMGEVDDSDQDEQYKSAIGYDGNHCTPLNLSVTSKNLASNAQNDVVITLFAGATPNAMNPVTVALPTSGTITSSSMPFSCTIPLGGNSCTFSTNSPSATHLTGVNFLAFQIQNPPSDSTRIYTTLNSQCDIKYSIP</sequence>
<protein>
    <submittedName>
        <fullName evidence="1">Uncharacterized protein</fullName>
    </submittedName>
</protein>
<proteinExistence type="predicted"/>
<organism evidence="1 2">
    <name type="scientific">Candidatus Nitrosacidococcus tergens</name>
    <dbReference type="NCBI Taxonomy" id="553981"/>
    <lineage>
        <taxon>Bacteria</taxon>
        <taxon>Pseudomonadati</taxon>
        <taxon>Pseudomonadota</taxon>
        <taxon>Gammaproteobacteria</taxon>
        <taxon>Chromatiales</taxon>
        <taxon>Chromatiaceae</taxon>
        <taxon>Candidatus Nitrosacidococcus</taxon>
    </lineage>
</organism>
<keyword evidence="2" id="KW-1185">Reference proteome</keyword>
<name>A0A7G1Q9N2_9GAMM</name>
<accession>A0A7G1Q9N2</accession>
<evidence type="ECO:0000313" key="1">
    <source>
        <dbReference type="EMBL" id="CAB1275891.1"/>
    </source>
</evidence>
<gene>
    <name evidence="1" type="ORF">NSCAC_0894</name>
</gene>